<accession>A0ABD5MG99</accession>
<keyword evidence="4 6" id="KW-1133">Transmembrane helix</keyword>
<dbReference type="CDD" id="cd13128">
    <property type="entry name" value="MATE_Wzx_like"/>
    <property type="match status" value="1"/>
</dbReference>
<feature type="transmembrane region" description="Helical" evidence="6">
    <location>
        <begin position="424"/>
        <end position="446"/>
    </location>
</feature>
<dbReference type="GeneID" id="67212178"/>
<dbReference type="EMBL" id="JBHMAJ010000001">
    <property type="protein sequence ID" value="MFB9822848.1"/>
    <property type="molecule type" value="Genomic_DNA"/>
</dbReference>
<sequence length="496" mass="52181">MVSSRSAIFSGAGFVFIGIVIEMGLSFFGQLIIARELGRVSYGAVSIGTTVLTFGVTITILGLNTGLARNISRAGSNIEERTMLNSALVIAGLTSLTGAVVLYATSPTLAVNVFGDGSLTPILRLFAVVLPVAVLFRVSLGGIRGYSMTRGRIYAQNITLPVSRIVGIAVAILLGGGALAVAGAYTFAYIIAAAVAFGVLIRHTPIGTGAVSSYREQSHSLLSYSLPLILSTSMTRIYTQADVLLLGASSVGTGGVGVYRVVYPLAGLLTTSSLALGYIYLPEVSSLHDEDNIEEIRSLFKLTAKWITIAGLPIILAFLTIPREILTLLYGQEYTSGAVTLQVVSIGFFLSIAAGPNAKTLMAFGETRYVAVVDTITAATNVVLNLLLIPQLGILGAGIATVISYVVQNMLYSGRIYYKNKLSPLSWGMVIPTGICLAFGFGILLVDSVQGLSTSVRVGGYLIALGTVVLVSTFVSIGDPEKEMISEVFSRIRGLY</sequence>
<dbReference type="InterPro" id="IPR050833">
    <property type="entry name" value="Poly_Biosynth_Transport"/>
</dbReference>
<dbReference type="PANTHER" id="PTHR30250:SF11">
    <property type="entry name" value="O-ANTIGEN TRANSPORTER-RELATED"/>
    <property type="match status" value="1"/>
</dbReference>
<keyword evidence="3 6" id="KW-0812">Transmembrane</keyword>
<keyword evidence="5 6" id="KW-0472">Membrane</keyword>
<dbReference type="Pfam" id="PF01943">
    <property type="entry name" value="Polysacc_synt"/>
    <property type="match status" value="1"/>
</dbReference>
<evidence type="ECO:0000313" key="8">
    <source>
        <dbReference type="Proteomes" id="UP001589595"/>
    </source>
</evidence>
<evidence type="ECO:0000256" key="2">
    <source>
        <dbReference type="ARBA" id="ARBA00022475"/>
    </source>
</evidence>
<keyword evidence="8" id="KW-1185">Reference proteome</keyword>
<feature type="transmembrane region" description="Helical" evidence="6">
    <location>
        <begin position="40"/>
        <end position="63"/>
    </location>
</feature>
<feature type="transmembrane region" description="Helical" evidence="6">
    <location>
        <begin position="125"/>
        <end position="146"/>
    </location>
</feature>
<dbReference type="PANTHER" id="PTHR30250">
    <property type="entry name" value="PST FAMILY PREDICTED COLANIC ACID TRANSPORTER"/>
    <property type="match status" value="1"/>
</dbReference>
<feature type="transmembrane region" description="Helical" evidence="6">
    <location>
        <begin position="84"/>
        <end position="105"/>
    </location>
</feature>
<evidence type="ECO:0000256" key="1">
    <source>
        <dbReference type="ARBA" id="ARBA00004651"/>
    </source>
</evidence>
<evidence type="ECO:0000256" key="3">
    <source>
        <dbReference type="ARBA" id="ARBA00022692"/>
    </source>
</evidence>
<comment type="caution">
    <text evidence="7">The sequence shown here is derived from an EMBL/GenBank/DDBJ whole genome shotgun (WGS) entry which is preliminary data.</text>
</comment>
<dbReference type="InterPro" id="IPR002797">
    <property type="entry name" value="Polysacc_synth"/>
</dbReference>
<evidence type="ECO:0000256" key="4">
    <source>
        <dbReference type="ARBA" id="ARBA00022989"/>
    </source>
</evidence>
<comment type="subcellular location">
    <subcellularLocation>
        <location evidence="1">Cell membrane</location>
        <topology evidence="1">Multi-pass membrane protein</topology>
    </subcellularLocation>
</comment>
<feature type="transmembrane region" description="Helical" evidence="6">
    <location>
        <begin position="182"/>
        <end position="201"/>
    </location>
</feature>
<protein>
    <submittedName>
        <fullName evidence="7">Flippase</fullName>
    </submittedName>
</protein>
<feature type="transmembrane region" description="Helical" evidence="6">
    <location>
        <begin position="334"/>
        <end position="355"/>
    </location>
</feature>
<evidence type="ECO:0000256" key="6">
    <source>
        <dbReference type="SAM" id="Phobius"/>
    </source>
</evidence>
<feature type="transmembrane region" description="Helical" evidence="6">
    <location>
        <begin position="302"/>
        <end position="322"/>
    </location>
</feature>
<organism evidence="7 8">
    <name type="scientific">Halobaculum roseum</name>
    <dbReference type="NCBI Taxonomy" id="2175149"/>
    <lineage>
        <taxon>Archaea</taxon>
        <taxon>Methanobacteriati</taxon>
        <taxon>Methanobacteriota</taxon>
        <taxon>Stenosarchaea group</taxon>
        <taxon>Halobacteria</taxon>
        <taxon>Halobacteriales</taxon>
        <taxon>Haloferacaceae</taxon>
        <taxon>Halobaculum</taxon>
    </lineage>
</organism>
<dbReference type="RefSeq" id="WP_222921939.1">
    <property type="nucleotide sequence ID" value="NZ_CP082286.1"/>
</dbReference>
<dbReference type="AlphaFoldDB" id="A0ABD5MG99"/>
<feature type="transmembrane region" description="Helical" evidence="6">
    <location>
        <begin position="12"/>
        <end position="34"/>
    </location>
</feature>
<feature type="transmembrane region" description="Helical" evidence="6">
    <location>
        <begin position="458"/>
        <end position="477"/>
    </location>
</feature>
<evidence type="ECO:0000256" key="5">
    <source>
        <dbReference type="ARBA" id="ARBA00023136"/>
    </source>
</evidence>
<dbReference type="GO" id="GO:0005886">
    <property type="term" value="C:plasma membrane"/>
    <property type="evidence" value="ECO:0007669"/>
    <property type="project" value="UniProtKB-SubCell"/>
</dbReference>
<feature type="transmembrane region" description="Helical" evidence="6">
    <location>
        <begin position="158"/>
        <end position="176"/>
    </location>
</feature>
<gene>
    <name evidence="7" type="ORF">ACFFOL_01420</name>
</gene>
<reference evidence="7" key="1">
    <citation type="submission" date="2024-09" db="EMBL/GenBank/DDBJ databases">
        <authorList>
            <person name="Sun Q."/>
        </authorList>
    </citation>
    <scope>NUCLEOTIDE SEQUENCE [LARGE SCALE GENOMIC DNA]</scope>
    <source>
        <strain evidence="7">JCM 31273</strain>
    </source>
</reference>
<name>A0ABD5MG99_9EURY</name>
<keyword evidence="2" id="KW-1003">Cell membrane</keyword>
<feature type="transmembrane region" description="Helical" evidence="6">
    <location>
        <begin position="261"/>
        <end position="281"/>
    </location>
</feature>
<proteinExistence type="predicted"/>
<feature type="transmembrane region" description="Helical" evidence="6">
    <location>
        <begin position="221"/>
        <end position="241"/>
    </location>
</feature>
<evidence type="ECO:0000313" key="7">
    <source>
        <dbReference type="EMBL" id="MFB9822848.1"/>
    </source>
</evidence>
<dbReference type="Proteomes" id="UP001589595">
    <property type="component" value="Unassembled WGS sequence"/>
</dbReference>